<keyword evidence="2" id="KW-0489">Methyltransferase</keyword>
<evidence type="ECO:0000313" key="2">
    <source>
        <dbReference type="EMBL" id="TLF78556.1"/>
    </source>
</evidence>
<dbReference type="InterPro" id="IPR013216">
    <property type="entry name" value="Methyltransf_11"/>
</dbReference>
<reference evidence="2 3" key="1">
    <citation type="submission" date="2019-05" db="EMBL/GenBank/DDBJ databases">
        <title>Genomes sequences of two Nocardia cyriacigeorgica environmental isolates, type strains Nocardia asteroides ATCC 19247 and Nocardia cyriacigeorgica DSM 44484.</title>
        <authorList>
            <person name="Vautrin F."/>
            <person name="Bergeron E."/>
            <person name="Dubost A."/>
            <person name="Abrouk D."/>
            <person name="Rodriguez Nava V."/>
            <person name="Pujic P."/>
        </authorList>
    </citation>
    <scope>NUCLEOTIDE SEQUENCE [LARGE SCALE GENOMIC DNA]</scope>
    <source>
        <strain evidence="2 3">EML 446</strain>
    </source>
</reference>
<dbReference type="RefSeq" id="WP_138447925.1">
    <property type="nucleotide sequence ID" value="NZ_VBUT01000004.1"/>
</dbReference>
<dbReference type="Proteomes" id="UP000306378">
    <property type="component" value="Unassembled WGS sequence"/>
</dbReference>
<proteinExistence type="predicted"/>
<dbReference type="PANTHER" id="PTHR42912:SF80">
    <property type="entry name" value="METHYLTRANSFERASE DOMAIN-CONTAINING PROTEIN"/>
    <property type="match status" value="1"/>
</dbReference>
<dbReference type="AlphaFoldDB" id="A0A5R8NS96"/>
<evidence type="ECO:0000313" key="3">
    <source>
        <dbReference type="Proteomes" id="UP000306378"/>
    </source>
</evidence>
<sequence length="216" mass="22395">MSGLRDRVLSTVAGQLGNPHGLLGKVVAPVLNRGNGRAITAAVDAAIEEQSGAPVVADIGFGGGTGLRKLLDRVGADGVVHGIEISTDMLDRAESGFADDIAAGRLRLAEGSLTALPLETDSLDAAITCNTIYFVDDLPAACTEMARVVRPGGRLVIGIGDPDAMRKLPFTGYGFTLRPVAEVIDTLVAAGCTVEHRRIPNPPIPFHLLIARPAAS</sequence>
<dbReference type="GO" id="GO:0032259">
    <property type="term" value="P:methylation"/>
    <property type="evidence" value="ECO:0007669"/>
    <property type="project" value="UniProtKB-KW"/>
</dbReference>
<protein>
    <submittedName>
        <fullName evidence="2">Methyltransferase domain-containing protein</fullName>
    </submittedName>
</protein>
<name>A0A5R8NS96_9NOCA</name>
<gene>
    <name evidence="2" type="ORF">FEK34_12135</name>
</gene>
<organism evidence="2 3">
    <name type="scientific">Nocardia cyriacigeorgica</name>
    <dbReference type="NCBI Taxonomy" id="135487"/>
    <lineage>
        <taxon>Bacteria</taxon>
        <taxon>Bacillati</taxon>
        <taxon>Actinomycetota</taxon>
        <taxon>Actinomycetes</taxon>
        <taxon>Mycobacteriales</taxon>
        <taxon>Nocardiaceae</taxon>
        <taxon>Nocardia</taxon>
    </lineage>
</organism>
<accession>A0A5R8NS96</accession>
<dbReference type="EMBL" id="VBUT01000004">
    <property type="protein sequence ID" value="TLF78556.1"/>
    <property type="molecule type" value="Genomic_DNA"/>
</dbReference>
<comment type="caution">
    <text evidence="2">The sequence shown here is derived from an EMBL/GenBank/DDBJ whole genome shotgun (WGS) entry which is preliminary data.</text>
</comment>
<evidence type="ECO:0000259" key="1">
    <source>
        <dbReference type="Pfam" id="PF08241"/>
    </source>
</evidence>
<keyword evidence="2" id="KW-0808">Transferase</keyword>
<dbReference type="GO" id="GO:0008757">
    <property type="term" value="F:S-adenosylmethionine-dependent methyltransferase activity"/>
    <property type="evidence" value="ECO:0007669"/>
    <property type="project" value="InterPro"/>
</dbReference>
<dbReference type="Pfam" id="PF08241">
    <property type="entry name" value="Methyltransf_11"/>
    <property type="match status" value="1"/>
</dbReference>
<dbReference type="Gene3D" id="3.40.50.150">
    <property type="entry name" value="Vaccinia Virus protein VP39"/>
    <property type="match status" value="1"/>
</dbReference>
<feature type="domain" description="Methyltransferase type 11" evidence="1">
    <location>
        <begin position="58"/>
        <end position="157"/>
    </location>
</feature>
<dbReference type="InterPro" id="IPR050508">
    <property type="entry name" value="Methyltransf_Superfamily"/>
</dbReference>
<dbReference type="InterPro" id="IPR029063">
    <property type="entry name" value="SAM-dependent_MTases_sf"/>
</dbReference>
<dbReference type="CDD" id="cd02440">
    <property type="entry name" value="AdoMet_MTases"/>
    <property type="match status" value="1"/>
</dbReference>
<dbReference type="PANTHER" id="PTHR42912">
    <property type="entry name" value="METHYLTRANSFERASE"/>
    <property type="match status" value="1"/>
</dbReference>
<dbReference type="SUPFAM" id="SSF53335">
    <property type="entry name" value="S-adenosyl-L-methionine-dependent methyltransferases"/>
    <property type="match status" value="1"/>
</dbReference>